<dbReference type="InterPro" id="IPR019775">
    <property type="entry name" value="WD40_repeat_CS"/>
</dbReference>
<name>A0ABR4HU73_9EURO</name>
<dbReference type="EMBL" id="JBFXLT010000012">
    <property type="protein sequence ID" value="KAL2818955.1"/>
    <property type="molecule type" value="Genomic_DNA"/>
</dbReference>
<dbReference type="InterPro" id="IPR007111">
    <property type="entry name" value="NACHT_NTPase"/>
</dbReference>
<feature type="repeat" description="WD" evidence="3">
    <location>
        <begin position="941"/>
        <end position="982"/>
    </location>
</feature>
<proteinExistence type="predicted"/>
<evidence type="ECO:0000256" key="1">
    <source>
        <dbReference type="ARBA" id="ARBA00022574"/>
    </source>
</evidence>
<sequence length="1238" mass="137879">MTSRTLDDYRIAWICAMPLEAAAARAMLDKTHSPPQGPTDLNAYEFGELDGHYIVIAHLPAGMYGKVSAATVIARMQASFRQLRFGLMVGIGGGVPGKTNDIRLGDVVVSEPGQGHSGVIQYDYEEAVQGGTFKPTGTSNKPPPFLLTHINQLKRKQMIGAGESVSKVVQEVLEQYPEMKEIFSPPKQSLDLLFDSDYHHPEEKGSCETCDTRHVRKRESRGTETPHIHYGLIASGGQVMKDSETRDRLAQQHGILCFEIEAAGLMGEIPTLVIRGICDYCDSHRQKQWQGYAALTAAAYTKLLLSNVPVEVAAAARSEQDFTSEDQRCLQDLLLSHPSDDLRRIEATNGGLLVDSFQWVLDNAEFRKWHSSPQNQLLRIKGDPGKGKTMLMIGLIDELSRQVQSQPLQSIAYFLCQATDPRLNNATTILQSLIYMLIQQQPYLISHLRESYGTNLQIIDKGATFTNFLAIFENMIQDSTQATTYLLIDALDECETGLSDLLKLIARTKFISATRVKWIISSRNRDDIEQELEFGDKETKLILELNAHHISTGNAVAAYIDDRVSRLKALQHNGTLLEQVKEQLLQKSNGIFLWVALVVQEMQKCPHLAAMVELLEKTPQGLTPLFNQILQQIQLFKSPDRESCVLVLSIVTLGYRPLHLRELSHLAGLHGQQYSPDNLENIVGMCASFLTIRDDHVYLIHQSVKDYLSDSAAIFPSGPFATHNRIFRESLQSLSTKLQRNIYNLDNPGVLVSEIETLLPDADPLFDLRYGCTFWLDHFIDSKSLEKPESSDVQISDFFKQHLLHWLEFLGLIGELRHGILSLQKLSACQSQHQAIFKEAERFASTNSMMIQEAPLQVYSAALVFCPRKSLSKELYWDQRFDFIDQVYVMQESWDVQVLESHQGSVRAVVLSPDGQTVASVSNDKTIRLWNAASGTQKRLLEGHQGSVLAVAFSPDGKTVASASNDETIRLWDAASGAQKQILEGHQSWVLAVVFSPDGQTIASASNDETIRLWDTVSGIEKQTLEGHRGWVRAVAFSPDGKTVASASNDETTRLWDAVSGTQKRILEGHQSWVLAVAFSPDGQTVASASDDKTIRLWDTASGTQKQILEGHRGWVRAVAFSLDGQTVASASSDKTIRLWDMATGVEKQAHRSNVIATSLSFLTDGYCLSSDRGSVPLKFITTDSLNNPVFVDQKWICRNGQQLIWLPPQYRAMCVLVKENAVVLGHQSGALTFMRLT</sequence>
<evidence type="ECO:0000313" key="5">
    <source>
        <dbReference type="EMBL" id="KAL2818955.1"/>
    </source>
</evidence>
<evidence type="ECO:0000313" key="6">
    <source>
        <dbReference type="Proteomes" id="UP001610334"/>
    </source>
</evidence>
<dbReference type="PROSITE" id="PS50837">
    <property type="entry name" value="NACHT"/>
    <property type="match status" value="1"/>
</dbReference>
<dbReference type="PANTHER" id="PTHR19879:SF9">
    <property type="entry name" value="TRANSCRIPTION INITIATION FACTOR TFIID SUBUNIT 5"/>
    <property type="match status" value="1"/>
</dbReference>
<dbReference type="CDD" id="cd00200">
    <property type="entry name" value="WD40"/>
    <property type="match status" value="1"/>
</dbReference>
<dbReference type="Proteomes" id="UP001610334">
    <property type="component" value="Unassembled WGS sequence"/>
</dbReference>
<dbReference type="PROSITE" id="PS00678">
    <property type="entry name" value="WD_REPEATS_1"/>
    <property type="match status" value="4"/>
</dbReference>
<keyword evidence="2" id="KW-0677">Repeat</keyword>
<dbReference type="Pfam" id="PF01048">
    <property type="entry name" value="PNP_UDP_1"/>
    <property type="match status" value="1"/>
</dbReference>
<accession>A0ABR4HU73</accession>
<dbReference type="InterPro" id="IPR000845">
    <property type="entry name" value="Nucleoside_phosphorylase_d"/>
</dbReference>
<keyword evidence="6" id="KW-1185">Reference proteome</keyword>
<evidence type="ECO:0000259" key="4">
    <source>
        <dbReference type="PROSITE" id="PS50837"/>
    </source>
</evidence>
<dbReference type="InterPro" id="IPR020472">
    <property type="entry name" value="WD40_PAC1"/>
</dbReference>
<feature type="repeat" description="WD" evidence="3">
    <location>
        <begin position="1067"/>
        <end position="1108"/>
    </location>
</feature>
<evidence type="ECO:0000256" key="3">
    <source>
        <dbReference type="PROSITE-ProRule" id="PRU00221"/>
    </source>
</evidence>
<dbReference type="Gene3D" id="2.130.10.10">
    <property type="entry name" value="YVTN repeat-like/Quinoprotein amine dehydrogenase"/>
    <property type="match status" value="2"/>
</dbReference>
<dbReference type="PROSITE" id="PS50294">
    <property type="entry name" value="WD_REPEATS_REGION"/>
    <property type="match status" value="6"/>
</dbReference>
<dbReference type="Gene3D" id="3.40.50.300">
    <property type="entry name" value="P-loop containing nucleotide triphosphate hydrolases"/>
    <property type="match status" value="1"/>
</dbReference>
<organism evidence="5 6">
    <name type="scientific">Aspergillus granulosus</name>
    <dbReference type="NCBI Taxonomy" id="176169"/>
    <lineage>
        <taxon>Eukaryota</taxon>
        <taxon>Fungi</taxon>
        <taxon>Dikarya</taxon>
        <taxon>Ascomycota</taxon>
        <taxon>Pezizomycotina</taxon>
        <taxon>Eurotiomycetes</taxon>
        <taxon>Eurotiomycetidae</taxon>
        <taxon>Eurotiales</taxon>
        <taxon>Aspergillaceae</taxon>
        <taxon>Aspergillus</taxon>
        <taxon>Aspergillus subgen. Nidulantes</taxon>
    </lineage>
</organism>
<reference evidence="5 6" key="1">
    <citation type="submission" date="2024-07" db="EMBL/GenBank/DDBJ databases">
        <title>Section-level genome sequencing and comparative genomics of Aspergillus sections Usti and Cavernicolus.</title>
        <authorList>
            <consortium name="Lawrence Berkeley National Laboratory"/>
            <person name="Nybo J.L."/>
            <person name="Vesth T.C."/>
            <person name="Theobald S."/>
            <person name="Frisvad J.C."/>
            <person name="Larsen T.O."/>
            <person name="Kjaerboelling I."/>
            <person name="Rothschild-Mancinelli K."/>
            <person name="Lyhne E.K."/>
            <person name="Kogle M.E."/>
            <person name="Barry K."/>
            <person name="Clum A."/>
            <person name="Na H."/>
            <person name="Ledsgaard L."/>
            <person name="Lin J."/>
            <person name="Lipzen A."/>
            <person name="Kuo A."/>
            <person name="Riley R."/>
            <person name="Mondo S."/>
            <person name="Labutti K."/>
            <person name="Haridas S."/>
            <person name="Pangalinan J."/>
            <person name="Salamov A.A."/>
            <person name="Simmons B.A."/>
            <person name="Magnuson J.K."/>
            <person name="Chen J."/>
            <person name="Drula E."/>
            <person name="Henrissat B."/>
            <person name="Wiebenga A."/>
            <person name="Lubbers R.J."/>
            <person name="Gomes A.C."/>
            <person name="Makela M.R."/>
            <person name="Stajich J."/>
            <person name="Grigoriev I.V."/>
            <person name="Mortensen U.H."/>
            <person name="De Vries R.P."/>
            <person name="Baker S.E."/>
            <person name="Andersen M.R."/>
        </authorList>
    </citation>
    <scope>NUCLEOTIDE SEQUENCE [LARGE SCALE GENOMIC DNA]</scope>
    <source>
        <strain evidence="5 6">CBS 588.65</strain>
    </source>
</reference>
<gene>
    <name evidence="5" type="ORF">BJX63DRAFT_429025</name>
</gene>
<dbReference type="InterPro" id="IPR036322">
    <property type="entry name" value="WD40_repeat_dom_sf"/>
</dbReference>
<dbReference type="InterPro" id="IPR027417">
    <property type="entry name" value="P-loop_NTPase"/>
</dbReference>
<dbReference type="InterPro" id="IPR015943">
    <property type="entry name" value="WD40/YVTN_repeat-like_dom_sf"/>
</dbReference>
<dbReference type="InterPro" id="IPR001680">
    <property type="entry name" value="WD40_rpt"/>
</dbReference>
<comment type="caution">
    <text evidence="5">The sequence shown here is derived from an EMBL/GenBank/DDBJ whole genome shotgun (WGS) entry which is preliminary data.</text>
</comment>
<dbReference type="SUPFAM" id="SSF53167">
    <property type="entry name" value="Purine and uridine phosphorylases"/>
    <property type="match status" value="1"/>
</dbReference>
<dbReference type="PRINTS" id="PR00320">
    <property type="entry name" value="GPROTEINBRPT"/>
</dbReference>
<dbReference type="SUPFAM" id="SSF50978">
    <property type="entry name" value="WD40 repeat-like"/>
    <property type="match status" value="1"/>
</dbReference>
<dbReference type="Pfam" id="PF00400">
    <property type="entry name" value="WD40"/>
    <property type="match status" value="6"/>
</dbReference>
<dbReference type="InterPro" id="IPR056884">
    <property type="entry name" value="NPHP3-like_N"/>
</dbReference>
<dbReference type="PANTHER" id="PTHR19879">
    <property type="entry name" value="TRANSCRIPTION INITIATION FACTOR TFIID"/>
    <property type="match status" value="1"/>
</dbReference>
<feature type="repeat" description="WD" evidence="3">
    <location>
        <begin position="899"/>
        <end position="940"/>
    </location>
</feature>
<dbReference type="InterPro" id="IPR035994">
    <property type="entry name" value="Nucleoside_phosphorylase_sf"/>
</dbReference>
<feature type="repeat" description="WD" evidence="3">
    <location>
        <begin position="983"/>
        <end position="1024"/>
    </location>
</feature>
<protein>
    <recommendedName>
        <fullName evidence="4">NACHT domain-containing protein</fullName>
    </recommendedName>
</protein>
<dbReference type="Pfam" id="PF24883">
    <property type="entry name" value="NPHP3_N"/>
    <property type="match status" value="1"/>
</dbReference>
<keyword evidence="1 3" id="KW-0853">WD repeat</keyword>
<dbReference type="PROSITE" id="PS50082">
    <property type="entry name" value="WD_REPEATS_2"/>
    <property type="match status" value="6"/>
</dbReference>
<evidence type="ECO:0000256" key="2">
    <source>
        <dbReference type="ARBA" id="ARBA00022737"/>
    </source>
</evidence>
<dbReference type="SMART" id="SM00320">
    <property type="entry name" value="WD40"/>
    <property type="match status" value="6"/>
</dbReference>
<feature type="repeat" description="WD" evidence="3">
    <location>
        <begin position="1025"/>
        <end position="1066"/>
    </location>
</feature>
<feature type="domain" description="NACHT" evidence="4">
    <location>
        <begin position="376"/>
        <end position="523"/>
    </location>
</feature>
<dbReference type="SUPFAM" id="SSF52540">
    <property type="entry name" value="P-loop containing nucleoside triphosphate hydrolases"/>
    <property type="match status" value="1"/>
</dbReference>
<feature type="repeat" description="WD" evidence="3">
    <location>
        <begin position="1109"/>
        <end position="1150"/>
    </location>
</feature>
<dbReference type="Gene3D" id="3.40.50.1580">
    <property type="entry name" value="Nucleoside phosphorylase domain"/>
    <property type="match status" value="1"/>
</dbReference>